<organism evidence="1 2">
    <name type="scientific">Rhodospirillum centenum (strain ATCC 51521 / SW)</name>
    <dbReference type="NCBI Taxonomy" id="414684"/>
    <lineage>
        <taxon>Bacteria</taxon>
        <taxon>Pseudomonadati</taxon>
        <taxon>Pseudomonadota</taxon>
        <taxon>Alphaproteobacteria</taxon>
        <taxon>Rhodospirillales</taxon>
        <taxon>Rhodospirillaceae</taxon>
        <taxon>Rhodospirillum</taxon>
    </lineage>
</organism>
<dbReference type="EMBL" id="CP000613">
    <property type="protein sequence ID" value="ACI98106.1"/>
    <property type="molecule type" value="Genomic_DNA"/>
</dbReference>
<sequence length="257" mass="27391">MPILCRFSPAVRTALAPSLLLAALLGLAGCGTRPVAVGMLAEPQPLLNSAAHWQIVARDAAWAVSAYLEEKTGKKGPVAVYMMRNDGSLFADAFLGAMQTEFVDRGHPVALDPRPDVTSVGVDVLIVPRSPGSDPVHTVPGPLTVLASGAAVGTWVADKFPWGISAVLAGLGLDAVRALPDAADTEMVLTVSLEQDGFFTFRTSAVYYVESRNLWHYRPDGDWTMARSFNEVPASAIGYDLGGEPYVIQRGGSRRNR</sequence>
<dbReference type="OrthoDB" id="7359217at2"/>
<evidence type="ECO:0000313" key="1">
    <source>
        <dbReference type="EMBL" id="ACI98106.1"/>
    </source>
</evidence>
<accession>B6IRM0</accession>
<proteinExistence type="predicted"/>
<protein>
    <recommendedName>
        <fullName evidence="3">Lipoprotein</fullName>
    </recommendedName>
</protein>
<name>B6IRM0_RHOCS</name>
<evidence type="ECO:0000313" key="2">
    <source>
        <dbReference type="Proteomes" id="UP000001591"/>
    </source>
</evidence>
<evidence type="ECO:0008006" key="3">
    <source>
        <dbReference type="Google" id="ProtNLM"/>
    </source>
</evidence>
<dbReference type="HOGENOM" id="CLU_1081316_0_0_5"/>
<dbReference type="AlphaFoldDB" id="B6IRM0"/>
<dbReference type="KEGG" id="rce:RC1_0671"/>
<dbReference type="PROSITE" id="PS51257">
    <property type="entry name" value="PROKAR_LIPOPROTEIN"/>
    <property type="match status" value="1"/>
</dbReference>
<reference evidence="1 2" key="1">
    <citation type="journal article" date="2010" name="BMC Genomics">
        <title>Metabolic flexibility revealed in the genome of the cyst-forming alpha-1 proteobacterium Rhodospirillum centenum.</title>
        <authorList>
            <person name="Lu Y.K."/>
            <person name="Marden J."/>
            <person name="Han M."/>
            <person name="Swingley W.D."/>
            <person name="Mastrian S.D."/>
            <person name="Chowdhury S.R."/>
            <person name="Hao J."/>
            <person name="Helmy T."/>
            <person name="Kim S."/>
            <person name="Kurdoglu A.A."/>
            <person name="Matthies H.J."/>
            <person name="Rollo D."/>
            <person name="Stothard P."/>
            <person name="Blankenship R.E."/>
            <person name="Bauer C.E."/>
            <person name="Touchman J.W."/>
        </authorList>
    </citation>
    <scope>NUCLEOTIDE SEQUENCE [LARGE SCALE GENOMIC DNA]</scope>
    <source>
        <strain evidence="2">ATCC 51521 / SW</strain>
    </source>
</reference>
<gene>
    <name evidence="1" type="ordered locus">RC1_0671</name>
</gene>
<dbReference type="Proteomes" id="UP000001591">
    <property type="component" value="Chromosome"/>
</dbReference>
<dbReference type="RefSeq" id="WP_012565898.1">
    <property type="nucleotide sequence ID" value="NC_011420.2"/>
</dbReference>
<keyword evidence="2" id="KW-1185">Reference proteome</keyword>